<dbReference type="InterPro" id="IPR002201">
    <property type="entry name" value="Glyco_trans_9"/>
</dbReference>
<accession>A0A7X2D4K2</accession>
<organism evidence="4 5">
    <name type="scientific">Roseospira navarrensis</name>
    <dbReference type="NCBI Taxonomy" id="140058"/>
    <lineage>
        <taxon>Bacteria</taxon>
        <taxon>Pseudomonadati</taxon>
        <taxon>Pseudomonadota</taxon>
        <taxon>Alphaproteobacteria</taxon>
        <taxon>Rhodospirillales</taxon>
        <taxon>Rhodospirillaceae</taxon>
        <taxon>Roseospira</taxon>
    </lineage>
</organism>
<name>A0A7X2D4K2_9PROT</name>
<keyword evidence="1" id="KW-0328">Glycosyltransferase</keyword>
<dbReference type="OrthoDB" id="9797795at2"/>
<comment type="caution">
    <text evidence="4">The sequence shown here is derived from an EMBL/GenBank/DDBJ whole genome shotgun (WGS) entry which is preliminary data.</text>
</comment>
<dbReference type="SUPFAM" id="SSF53756">
    <property type="entry name" value="UDP-Glycosyltransferase/glycogen phosphorylase"/>
    <property type="match status" value="1"/>
</dbReference>
<evidence type="ECO:0000256" key="2">
    <source>
        <dbReference type="ARBA" id="ARBA00022679"/>
    </source>
</evidence>
<dbReference type="GO" id="GO:0005829">
    <property type="term" value="C:cytosol"/>
    <property type="evidence" value="ECO:0007669"/>
    <property type="project" value="TreeGrafter"/>
</dbReference>
<dbReference type="Proteomes" id="UP000434582">
    <property type="component" value="Unassembled WGS sequence"/>
</dbReference>
<keyword evidence="5" id="KW-1185">Reference proteome</keyword>
<dbReference type="InterPro" id="IPR051199">
    <property type="entry name" value="LPS_LOS_Heptosyltrfase"/>
</dbReference>
<evidence type="ECO:0000256" key="1">
    <source>
        <dbReference type="ARBA" id="ARBA00022676"/>
    </source>
</evidence>
<dbReference type="GO" id="GO:0008713">
    <property type="term" value="F:ADP-heptose-lipopolysaccharide heptosyltransferase activity"/>
    <property type="evidence" value="ECO:0007669"/>
    <property type="project" value="TreeGrafter"/>
</dbReference>
<dbReference type="EMBL" id="WIVE01000024">
    <property type="protein sequence ID" value="MQX36697.1"/>
    <property type="molecule type" value="Genomic_DNA"/>
</dbReference>
<dbReference type="GO" id="GO:0009244">
    <property type="term" value="P:lipopolysaccharide core region biosynthetic process"/>
    <property type="evidence" value="ECO:0007669"/>
    <property type="project" value="TreeGrafter"/>
</dbReference>
<evidence type="ECO:0000313" key="4">
    <source>
        <dbReference type="EMBL" id="MQX36697.1"/>
    </source>
</evidence>
<sequence>MRLLFITNSRIGDAVLSTGLLDHLIRTHPGLRVTIACGRVAAPLFEGVPGLERLHVMHKRPRAGHWRTLWRQCVGTRWDLLVDLRGSPMPWVLRARRRLIPTDGRSTEDHRVRRVGSALGPDGFADPPAPRLWTSPEDEAAADAALGGPAASNRPLLVLAPTANWIAKTWPADRFVTLARELTAPDGPLPGAPVAVVAAPNEREAARPVLEGLAGPDLLDLIGRLDLLGVLAVLRRARLFVGNDSGLMHMAAAAGAPTVGLFGPSRDTHYAPWGPLGRVVRTDEPYEVLFPPDLDPTTVRASRMTSLPVSRVLDTAAALVRQTEGIGPR</sequence>
<dbReference type="PANTHER" id="PTHR30160">
    <property type="entry name" value="TETRAACYLDISACCHARIDE 4'-KINASE-RELATED"/>
    <property type="match status" value="1"/>
</dbReference>
<feature type="region of interest" description="Disordered" evidence="3">
    <location>
        <begin position="105"/>
        <end position="141"/>
    </location>
</feature>
<dbReference type="AlphaFoldDB" id="A0A7X2D4K2"/>
<protein>
    <submittedName>
        <fullName evidence="4">Glycosyltransferase family 9 protein</fullName>
    </submittedName>
</protein>
<reference evidence="4 5" key="1">
    <citation type="submission" date="2019-10" db="EMBL/GenBank/DDBJ databases">
        <title>Draft whole-genome sequence of the purple nonsulfur photosynthetic bacterium Roseospira navarrensis DSM 15114.</title>
        <authorList>
            <person name="Kyndt J.A."/>
            <person name="Meyer T.E."/>
        </authorList>
    </citation>
    <scope>NUCLEOTIDE SEQUENCE [LARGE SCALE GENOMIC DNA]</scope>
    <source>
        <strain evidence="4 5">DSM 15114</strain>
    </source>
</reference>
<evidence type="ECO:0000256" key="3">
    <source>
        <dbReference type="SAM" id="MobiDB-lite"/>
    </source>
</evidence>
<evidence type="ECO:0000313" key="5">
    <source>
        <dbReference type="Proteomes" id="UP000434582"/>
    </source>
</evidence>
<dbReference type="Pfam" id="PF01075">
    <property type="entry name" value="Glyco_transf_9"/>
    <property type="match status" value="1"/>
</dbReference>
<dbReference type="Gene3D" id="3.40.50.2000">
    <property type="entry name" value="Glycogen Phosphorylase B"/>
    <property type="match status" value="2"/>
</dbReference>
<dbReference type="CDD" id="cd03789">
    <property type="entry name" value="GT9_LPS_heptosyltransferase"/>
    <property type="match status" value="1"/>
</dbReference>
<keyword evidence="2 4" id="KW-0808">Transferase</keyword>
<gene>
    <name evidence="4" type="ORF">GHC57_09230</name>
</gene>
<dbReference type="PANTHER" id="PTHR30160:SF7">
    <property type="entry name" value="ADP-HEPTOSE--LPS HEPTOSYLTRANSFERASE 2"/>
    <property type="match status" value="1"/>
</dbReference>
<proteinExistence type="predicted"/>